<feature type="transmembrane region" description="Helical" evidence="2">
    <location>
        <begin position="139"/>
        <end position="160"/>
    </location>
</feature>
<dbReference type="Pfam" id="PF07690">
    <property type="entry name" value="MFS_1"/>
    <property type="match status" value="2"/>
</dbReference>
<dbReference type="PANTHER" id="PTHR11360">
    <property type="entry name" value="MONOCARBOXYLATE TRANSPORTER"/>
    <property type="match status" value="1"/>
</dbReference>
<evidence type="ECO:0000259" key="3">
    <source>
        <dbReference type="PROSITE" id="PS50850"/>
    </source>
</evidence>
<dbReference type="PANTHER" id="PTHR11360:SF284">
    <property type="entry name" value="EG:103B4.3 PROTEIN-RELATED"/>
    <property type="match status" value="1"/>
</dbReference>
<dbReference type="CDD" id="cd17352">
    <property type="entry name" value="MFS_MCT_SLC16"/>
    <property type="match status" value="1"/>
</dbReference>
<feature type="domain" description="Major facilitator superfamily (MFS) profile" evidence="3">
    <location>
        <begin position="289"/>
        <end position="480"/>
    </location>
</feature>
<comment type="subcellular location">
    <subcellularLocation>
        <location evidence="1">Membrane</location>
        <topology evidence="1">Multi-pass membrane protein</topology>
    </subcellularLocation>
</comment>
<dbReference type="AlphaFoldDB" id="A0AAV6VAN1"/>
<dbReference type="InterPro" id="IPR011701">
    <property type="entry name" value="MFS"/>
</dbReference>
<dbReference type="PROSITE" id="PS50850">
    <property type="entry name" value="MFS"/>
    <property type="match status" value="1"/>
</dbReference>
<dbReference type="InterPro" id="IPR020846">
    <property type="entry name" value="MFS_dom"/>
</dbReference>
<keyword evidence="2" id="KW-0812">Transmembrane</keyword>
<evidence type="ECO:0000256" key="1">
    <source>
        <dbReference type="ARBA" id="ARBA00004141"/>
    </source>
</evidence>
<keyword evidence="2" id="KW-1133">Transmembrane helix</keyword>
<dbReference type="SUPFAM" id="SSF103473">
    <property type="entry name" value="MFS general substrate transporter"/>
    <property type="match status" value="1"/>
</dbReference>
<evidence type="ECO:0000256" key="2">
    <source>
        <dbReference type="SAM" id="Phobius"/>
    </source>
</evidence>
<feature type="transmembrane region" description="Helical" evidence="2">
    <location>
        <begin position="447"/>
        <end position="469"/>
    </location>
</feature>
<dbReference type="InterPro" id="IPR050327">
    <property type="entry name" value="Proton-linked_MCT"/>
</dbReference>
<comment type="caution">
    <text evidence="4">The sequence shown here is derived from an EMBL/GenBank/DDBJ whole genome shotgun (WGS) entry which is preliminary data.</text>
</comment>
<feature type="transmembrane region" description="Helical" evidence="2">
    <location>
        <begin position="382"/>
        <end position="404"/>
    </location>
</feature>
<dbReference type="Gene3D" id="1.20.1250.20">
    <property type="entry name" value="MFS general substrate transporter like domains"/>
    <property type="match status" value="2"/>
</dbReference>
<keyword evidence="2" id="KW-0472">Membrane</keyword>
<sequence>METPIVDHGWAWIYVFATFTMRLIYDGFLYSIGIFHESLYRYFNCSNAATSLVASLIFGMDYISGPFASCLVNRFGCRKVSVTGSLICTSGILLSLAMPRIEYLYLTMGLLCGFGIGLMDFSSVFIIGVHFDKNQTTAMAISFSGSGLGSLLMAPLMGWLNLYYGFWKGSMLIAAGLLLNCTVLSMLYSDFAYSPGTVSSESIADILQGAVLSPIGATETQTTVKTLPSKVSVKEATQTDSRDTEIELVEVQPLQTSSRSLLFEEQSRCSRFAHMVRNIIDLSVFSNYGYIVYNLGNFIFCLGIRIPFVYLPDRAVELGLATPEHASFLLAITGVCNTLGRLIFGFWADRTTITRLHIFNAILMVNGLSHFATVFISKYYQMAIYCCVFGLTFGGLVCLTPVVLVDLVGIRSLNTAYGSIGLTSGIAILVGTPIAGMIHDRTHSYEYGFYVSGGIVLASCLVLCSIQLFKRNVLDIKVLG</sequence>
<feature type="transmembrane region" description="Helical" evidence="2">
    <location>
        <begin position="12"/>
        <end position="36"/>
    </location>
</feature>
<gene>
    <name evidence="4" type="ORF">JTE90_005035</name>
</gene>
<feature type="transmembrane region" description="Helical" evidence="2">
    <location>
        <begin position="104"/>
        <end position="127"/>
    </location>
</feature>
<dbReference type="InterPro" id="IPR036259">
    <property type="entry name" value="MFS_trans_sf"/>
</dbReference>
<dbReference type="GO" id="GO:0008028">
    <property type="term" value="F:monocarboxylic acid transmembrane transporter activity"/>
    <property type="evidence" value="ECO:0007669"/>
    <property type="project" value="TreeGrafter"/>
</dbReference>
<feature type="transmembrane region" description="Helical" evidence="2">
    <location>
        <begin position="416"/>
        <end position="435"/>
    </location>
</feature>
<feature type="transmembrane region" description="Helical" evidence="2">
    <location>
        <begin position="287"/>
        <end position="306"/>
    </location>
</feature>
<proteinExistence type="predicted"/>
<name>A0AAV6VAN1_9ARAC</name>
<dbReference type="Proteomes" id="UP000827092">
    <property type="component" value="Unassembled WGS sequence"/>
</dbReference>
<feature type="transmembrane region" description="Helical" evidence="2">
    <location>
        <begin position="166"/>
        <end position="188"/>
    </location>
</feature>
<feature type="transmembrane region" description="Helical" evidence="2">
    <location>
        <begin position="326"/>
        <end position="344"/>
    </location>
</feature>
<keyword evidence="5" id="KW-1185">Reference proteome</keyword>
<feature type="transmembrane region" description="Helical" evidence="2">
    <location>
        <begin position="356"/>
        <end position="376"/>
    </location>
</feature>
<feature type="transmembrane region" description="Helical" evidence="2">
    <location>
        <begin position="80"/>
        <end position="98"/>
    </location>
</feature>
<feature type="transmembrane region" description="Helical" evidence="2">
    <location>
        <begin position="48"/>
        <end position="68"/>
    </location>
</feature>
<reference evidence="4 5" key="1">
    <citation type="journal article" date="2022" name="Nat. Ecol. Evol.">
        <title>A masculinizing supergene underlies an exaggerated male reproductive morph in a spider.</title>
        <authorList>
            <person name="Hendrickx F."/>
            <person name="De Corte Z."/>
            <person name="Sonet G."/>
            <person name="Van Belleghem S.M."/>
            <person name="Kostlbacher S."/>
            <person name="Vangestel C."/>
        </authorList>
    </citation>
    <scope>NUCLEOTIDE SEQUENCE [LARGE SCALE GENOMIC DNA]</scope>
    <source>
        <strain evidence="4">W744_W776</strain>
    </source>
</reference>
<protein>
    <recommendedName>
        <fullName evidence="3">Major facilitator superfamily (MFS) profile domain-containing protein</fullName>
    </recommendedName>
</protein>
<accession>A0AAV6VAN1</accession>
<organism evidence="4 5">
    <name type="scientific">Oedothorax gibbosus</name>
    <dbReference type="NCBI Taxonomy" id="931172"/>
    <lineage>
        <taxon>Eukaryota</taxon>
        <taxon>Metazoa</taxon>
        <taxon>Ecdysozoa</taxon>
        <taxon>Arthropoda</taxon>
        <taxon>Chelicerata</taxon>
        <taxon>Arachnida</taxon>
        <taxon>Araneae</taxon>
        <taxon>Araneomorphae</taxon>
        <taxon>Entelegynae</taxon>
        <taxon>Araneoidea</taxon>
        <taxon>Linyphiidae</taxon>
        <taxon>Erigoninae</taxon>
        <taxon>Oedothorax</taxon>
    </lineage>
</organism>
<dbReference type="GO" id="GO:0016020">
    <property type="term" value="C:membrane"/>
    <property type="evidence" value="ECO:0007669"/>
    <property type="project" value="UniProtKB-SubCell"/>
</dbReference>
<evidence type="ECO:0000313" key="5">
    <source>
        <dbReference type="Proteomes" id="UP000827092"/>
    </source>
</evidence>
<dbReference type="EMBL" id="JAFNEN010000115">
    <property type="protein sequence ID" value="KAG8193737.1"/>
    <property type="molecule type" value="Genomic_DNA"/>
</dbReference>
<evidence type="ECO:0000313" key="4">
    <source>
        <dbReference type="EMBL" id="KAG8193737.1"/>
    </source>
</evidence>